<dbReference type="Pfam" id="PF01535">
    <property type="entry name" value="PPR"/>
    <property type="match status" value="2"/>
</dbReference>
<dbReference type="Gene3D" id="1.25.40.10">
    <property type="entry name" value="Tetratricopeptide repeat domain"/>
    <property type="match status" value="1"/>
</dbReference>
<dbReference type="AlphaFoldDB" id="A0AAD9WLM9"/>
<evidence type="ECO:0000313" key="3">
    <source>
        <dbReference type="EMBL" id="KAK2634473.1"/>
    </source>
</evidence>
<evidence type="ECO:0000313" key="4">
    <source>
        <dbReference type="Proteomes" id="UP001280121"/>
    </source>
</evidence>
<dbReference type="PANTHER" id="PTHR47926:SF373">
    <property type="entry name" value="TETRATRICOPEPTIDE-LIKE HELICAL DOMAIN SUPERFAMILY, DYW DOMAIN-CONTAINING PROTEIN"/>
    <property type="match status" value="1"/>
</dbReference>
<protein>
    <recommendedName>
        <fullName evidence="5">Pentatricopeptide repeat-containing protein</fullName>
    </recommendedName>
</protein>
<dbReference type="GO" id="GO:0009451">
    <property type="term" value="P:RNA modification"/>
    <property type="evidence" value="ECO:0007669"/>
    <property type="project" value="InterPro"/>
</dbReference>
<keyword evidence="4" id="KW-1185">Reference proteome</keyword>
<dbReference type="NCBIfam" id="TIGR00756">
    <property type="entry name" value="PPR"/>
    <property type="match status" value="1"/>
</dbReference>
<sequence>MTLGYAQNGCINEPMIYICEMRSQNLIPYSFTMVSVFFNLVELSVIRHVKCIHAFVVRSCFDKNIFVTTALIDMYAKCGAIDTARKLFDMMNERPVTMWNAMIDAYGTHGHGKAAVELFNDATSGHQAK</sequence>
<dbReference type="InterPro" id="IPR046960">
    <property type="entry name" value="PPR_At4g14850-like_plant"/>
</dbReference>
<dbReference type="PANTHER" id="PTHR47926">
    <property type="entry name" value="PENTATRICOPEPTIDE REPEAT-CONTAINING PROTEIN"/>
    <property type="match status" value="1"/>
</dbReference>
<gene>
    <name evidence="3" type="ORF">Ddye_029265</name>
</gene>
<dbReference type="FunFam" id="1.25.40.10:FF:000607">
    <property type="entry name" value="Pentatricopeptide repeat-containing protein, mitochondrial"/>
    <property type="match status" value="1"/>
</dbReference>
<dbReference type="InterPro" id="IPR011990">
    <property type="entry name" value="TPR-like_helical_dom_sf"/>
</dbReference>
<name>A0AAD9WLM9_9ROSI</name>
<organism evidence="3 4">
    <name type="scientific">Dipteronia dyeriana</name>
    <dbReference type="NCBI Taxonomy" id="168575"/>
    <lineage>
        <taxon>Eukaryota</taxon>
        <taxon>Viridiplantae</taxon>
        <taxon>Streptophyta</taxon>
        <taxon>Embryophyta</taxon>
        <taxon>Tracheophyta</taxon>
        <taxon>Spermatophyta</taxon>
        <taxon>Magnoliopsida</taxon>
        <taxon>eudicotyledons</taxon>
        <taxon>Gunneridae</taxon>
        <taxon>Pentapetalae</taxon>
        <taxon>rosids</taxon>
        <taxon>malvids</taxon>
        <taxon>Sapindales</taxon>
        <taxon>Sapindaceae</taxon>
        <taxon>Hippocastanoideae</taxon>
        <taxon>Acereae</taxon>
        <taxon>Dipteronia</taxon>
    </lineage>
</organism>
<dbReference type="InterPro" id="IPR002885">
    <property type="entry name" value="PPR_rpt"/>
</dbReference>
<dbReference type="EMBL" id="JANJYI010000009">
    <property type="protein sequence ID" value="KAK2634473.1"/>
    <property type="molecule type" value="Genomic_DNA"/>
</dbReference>
<evidence type="ECO:0000256" key="2">
    <source>
        <dbReference type="PROSITE-ProRule" id="PRU00708"/>
    </source>
</evidence>
<proteinExistence type="predicted"/>
<feature type="repeat" description="PPR" evidence="2">
    <location>
        <begin position="64"/>
        <end position="98"/>
    </location>
</feature>
<reference evidence="3" key="1">
    <citation type="journal article" date="2023" name="Plant J.">
        <title>Genome sequences and population genomics provide insights into the demographic history, inbreeding, and mutation load of two 'living fossil' tree species of Dipteronia.</title>
        <authorList>
            <person name="Feng Y."/>
            <person name="Comes H.P."/>
            <person name="Chen J."/>
            <person name="Zhu S."/>
            <person name="Lu R."/>
            <person name="Zhang X."/>
            <person name="Li P."/>
            <person name="Qiu J."/>
            <person name="Olsen K.M."/>
            <person name="Qiu Y."/>
        </authorList>
    </citation>
    <scope>NUCLEOTIDE SEQUENCE</scope>
    <source>
        <strain evidence="3">KIB01</strain>
    </source>
</reference>
<evidence type="ECO:0008006" key="5">
    <source>
        <dbReference type="Google" id="ProtNLM"/>
    </source>
</evidence>
<dbReference type="Proteomes" id="UP001280121">
    <property type="component" value="Unassembled WGS sequence"/>
</dbReference>
<comment type="caution">
    <text evidence="3">The sequence shown here is derived from an EMBL/GenBank/DDBJ whole genome shotgun (WGS) entry which is preliminary data.</text>
</comment>
<dbReference type="PROSITE" id="PS51375">
    <property type="entry name" value="PPR"/>
    <property type="match status" value="1"/>
</dbReference>
<accession>A0AAD9WLM9</accession>
<dbReference type="GO" id="GO:0003723">
    <property type="term" value="F:RNA binding"/>
    <property type="evidence" value="ECO:0007669"/>
    <property type="project" value="InterPro"/>
</dbReference>
<keyword evidence="1" id="KW-0677">Repeat</keyword>
<evidence type="ECO:0000256" key="1">
    <source>
        <dbReference type="ARBA" id="ARBA00022737"/>
    </source>
</evidence>